<keyword evidence="1" id="KW-1133">Transmembrane helix</keyword>
<feature type="transmembrane region" description="Helical" evidence="1">
    <location>
        <begin position="173"/>
        <end position="198"/>
    </location>
</feature>
<reference evidence="2" key="1">
    <citation type="submission" date="2020-10" db="EMBL/GenBank/DDBJ databases">
        <authorList>
            <person name="Gilroy R."/>
        </authorList>
    </citation>
    <scope>NUCLEOTIDE SEQUENCE</scope>
    <source>
        <strain evidence="2">ChiSjej6B24-2974</strain>
    </source>
</reference>
<gene>
    <name evidence="2" type="ORF">IAA52_02170</name>
</gene>
<sequence length="330" mass="35963">MQASAKTAKLANASAPSTRAARGGFTTLYRKELADHFHSARFKLLFVLLTLTSLAALYGALGSLADSTSSEYIFLSMYTTSGSSIPSFASFLAYLTPLVGLALGFDAINRERSQGTLNRLVSQPIHRDAVINAKFLAGSTVILMMIFFVGILAGALGLVAIGVPPTGEELLRLFSYLLLTSFYTMLWLGISILCSVLCKHAATSALIVIALWIYLTVFASMVASVIANLCYPLEGMQGYFNTLNNYQLQLSLERTSPYYLYSEAATTLLNPDVRFIGFTTTDALSGALAGYLSFEQSVLLVWPHLTCMVALFLLSFTVSYIVFMRQEIRA</sequence>
<accession>A0A9D0ZJN8</accession>
<comment type="caution">
    <text evidence="2">The sequence shown here is derived from an EMBL/GenBank/DDBJ whole genome shotgun (WGS) entry which is preliminary data.</text>
</comment>
<feature type="transmembrane region" description="Helical" evidence="1">
    <location>
        <begin position="135"/>
        <end position="161"/>
    </location>
</feature>
<keyword evidence="1" id="KW-0472">Membrane</keyword>
<dbReference type="GO" id="GO:0005886">
    <property type="term" value="C:plasma membrane"/>
    <property type="evidence" value="ECO:0007669"/>
    <property type="project" value="UniProtKB-SubCell"/>
</dbReference>
<feature type="transmembrane region" description="Helical" evidence="1">
    <location>
        <begin position="301"/>
        <end position="323"/>
    </location>
</feature>
<dbReference type="Proteomes" id="UP000824260">
    <property type="component" value="Unassembled WGS sequence"/>
</dbReference>
<feature type="transmembrane region" description="Helical" evidence="1">
    <location>
        <begin position="85"/>
        <end position="105"/>
    </location>
</feature>
<reference evidence="2" key="2">
    <citation type="journal article" date="2021" name="PeerJ">
        <title>Extensive microbial diversity within the chicken gut microbiome revealed by metagenomics and culture.</title>
        <authorList>
            <person name="Gilroy R."/>
            <person name="Ravi A."/>
            <person name="Getino M."/>
            <person name="Pursley I."/>
            <person name="Horton D.L."/>
            <person name="Alikhan N.F."/>
            <person name="Baker D."/>
            <person name="Gharbi K."/>
            <person name="Hall N."/>
            <person name="Watson M."/>
            <person name="Adriaenssens E.M."/>
            <person name="Foster-Nyarko E."/>
            <person name="Jarju S."/>
            <person name="Secka A."/>
            <person name="Antonio M."/>
            <person name="Oren A."/>
            <person name="Chaudhuri R.R."/>
            <person name="La Ragione R."/>
            <person name="Hildebrand F."/>
            <person name="Pallen M.J."/>
        </authorList>
    </citation>
    <scope>NUCLEOTIDE SEQUENCE</scope>
    <source>
        <strain evidence="2">ChiSjej6B24-2974</strain>
    </source>
</reference>
<feature type="transmembrane region" description="Helical" evidence="1">
    <location>
        <begin position="44"/>
        <end position="65"/>
    </location>
</feature>
<dbReference type="GO" id="GO:0140359">
    <property type="term" value="F:ABC-type transporter activity"/>
    <property type="evidence" value="ECO:0007669"/>
    <property type="project" value="InterPro"/>
</dbReference>
<protein>
    <submittedName>
        <fullName evidence="2">ABC transporter permease</fullName>
    </submittedName>
</protein>
<evidence type="ECO:0000313" key="3">
    <source>
        <dbReference type="Proteomes" id="UP000824260"/>
    </source>
</evidence>
<name>A0A9D0ZJN8_9FIRM</name>
<dbReference type="AlphaFoldDB" id="A0A9D0ZJN8"/>
<evidence type="ECO:0000256" key="1">
    <source>
        <dbReference type="SAM" id="Phobius"/>
    </source>
</evidence>
<dbReference type="PANTHER" id="PTHR43471">
    <property type="entry name" value="ABC TRANSPORTER PERMEASE"/>
    <property type="match status" value="1"/>
</dbReference>
<dbReference type="PANTHER" id="PTHR43471:SF14">
    <property type="entry name" value="ABC-2 TYPE TRANSPORT SYSTEM PERMEASE PROTEIN"/>
    <property type="match status" value="1"/>
</dbReference>
<feature type="transmembrane region" description="Helical" evidence="1">
    <location>
        <begin position="205"/>
        <end position="227"/>
    </location>
</feature>
<dbReference type="Pfam" id="PF12679">
    <property type="entry name" value="ABC2_membrane_2"/>
    <property type="match status" value="1"/>
</dbReference>
<proteinExistence type="predicted"/>
<keyword evidence="1" id="KW-0812">Transmembrane</keyword>
<evidence type="ECO:0000313" key="2">
    <source>
        <dbReference type="EMBL" id="HIQ81888.1"/>
    </source>
</evidence>
<organism evidence="2 3">
    <name type="scientific">Candidatus Pullichristensenella stercorigallinarum</name>
    <dbReference type="NCBI Taxonomy" id="2840909"/>
    <lineage>
        <taxon>Bacteria</taxon>
        <taxon>Bacillati</taxon>
        <taxon>Bacillota</taxon>
        <taxon>Clostridia</taxon>
        <taxon>Candidatus Pullichristensenella</taxon>
    </lineage>
</organism>
<dbReference type="EMBL" id="DVFZ01000024">
    <property type="protein sequence ID" value="HIQ81888.1"/>
    <property type="molecule type" value="Genomic_DNA"/>
</dbReference>